<proteinExistence type="predicted"/>
<feature type="transmembrane region" description="Helical" evidence="6">
    <location>
        <begin position="159"/>
        <end position="177"/>
    </location>
</feature>
<keyword evidence="5 6" id="KW-0472">Membrane</keyword>
<sequence length="513" mass="53195">MTEQKRAGGWLASAAVLSAAALAAKGLSAVYKVPYQQLTGDLGFYVYQQVYPLYGLVLVIGTYGIPLVIASAVQQKKDSAHLLAPFYFRILFLLFAALGILLLVQAPVLAGWMGDDRLTPALRLMGLPFFFLPAQAVWRGMAQGEGRTMPTALSQVSEQLVRVIVILAAAWTAMAVAGPYAAGLSAGIGAAAGGAVSLIVLKRSSAFSGSLTRREPLPPHAAREAGKLLWHGFLVSAGALLLVLLQLVDAFTLVNLLAVPDAVIAKGTYDRGWPLIQTGAVVTTVFSYAAVPVVAFYAAAGDPRAWVESARAVKFAVVFGSAASAGLAVIMPWLNPGLFQTAAAQQELTVLSLSVLPAAVFMTSAALLHAAGRTLEAAAVLGAALAVKGVLQYALVPVYGVMGAAWATTLAASAAGAGGLLLLWRKLPGVAGKRAMMAAASLAGMGAGARVTASATASVLPDLAAAVLASAVGACLYIVLLWYLRVFTEEEWQALPKLPSLLPYRSARTKGER</sequence>
<dbReference type="PANTHER" id="PTHR30250:SF29">
    <property type="entry name" value="POLYSACCHARIDE BIOSYNTHESIS PROTEIN C-TERMINAL DOMAIN-CONTAINING PROTEIN"/>
    <property type="match status" value="1"/>
</dbReference>
<evidence type="ECO:0000313" key="7">
    <source>
        <dbReference type="EMBL" id="PRO64396.1"/>
    </source>
</evidence>
<evidence type="ECO:0000256" key="2">
    <source>
        <dbReference type="ARBA" id="ARBA00022475"/>
    </source>
</evidence>
<name>A0A2P6MDR0_ALKUR</name>
<accession>A0A2P6MDR0</accession>
<feature type="transmembrane region" description="Helical" evidence="6">
    <location>
        <begin position="312"/>
        <end position="334"/>
    </location>
</feature>
<keyword evidence="4 6" id="KW-1133">Transmembrane helix</keyword>
<feature type="transmembrane region" description="Helical" evidence="6">
    <location>
        <begin position="275"/>
        <end position="300"/>
    </location>
</feature>
<dbReference type="Proteomes" id="UP000243650">
    <property type="component" value="Unassembled WGS sequence"/>
</dbReference>
<feature type="transmembrane region" description="Helical" evidence="6">
    <location>
        <begin position="120"/>
        <end position="138"/>
    </location>
</feature>
<feature type="transmembrane region" description="Helical" evidence="6">
    <location>
        <begin position="401"/>
        <end position="424"/>
    </location>
</feature>
<keyword evidence="8" id="KW-1185">Reference proteome</keyword>
<keyword evidence="2" id="KW-1003">Cell membrane</keyword>
<evidence type="ECO:0000313" key="8">
    <source>
        <dbReference type="Proteomes" id="UP000243650"/>
    </source>
</evidence>
<gene>
    <name evidence="7" type="ORF">C6I21_14980</name>
</gene>
<feature type="transmembrane region" description="Helical" evidence="6">
    <location>
        <begin position="52"/>
        <end position="74"/>
    </location>
</feature>
<dbReference type="InterPro" id="IPR050833">
    <property type="entry name" value="Poly_Biosynth_Transport"/>
</dbReference>
<organism evidence="7 8">
    <name type="scientific">Alkalicoccus urumqiensis</name>
    <name type="common">Bacillus urumqiensis</name>
    <dbReference type="NCBI Taxonomy" id="1548213"/>
    <lineage>
        <taxon>Bacteria</taxon>
        <taxon>Bacillati</taxon>
        <taxon>Bacillota</taxon>
        <taxon>Bacilli</taxon>
        <taxon>Bacillales</taxon>
        <taxon>Bacillaceae</taxon>
        <taxon>Alkalicoccus</taxon>
    </lineage>
</organism>
<dbReference type="InterPro" id="IPR002797">
    <property type="entry name" value="Polysacc_synth"/>
</dbReference>
<protein>
    <submittedName>
        <fullName evidence="7">Uncharacterized protein</fullName>
    </submittedName>
</protein>
<comment type="subcellular location">
    <subcellularLocation>
        <location evidence="1">Cell membrane</location>
        <topology evidence="1">Multi-pass membrane protein</topology>
    </subcellularLocation>
</comment>
<dbReference type="EMBL" id="PVNS01000017">
    <property type="protein sequence ID" value="PRO64396.1"/>
    <property type="molecule type" value="Genomic_DNA"/>
</dbReference>
<feature type="transmembrane region" description="Helical" evidence="6">
    <location>
        <begin position="228"/>
        <end position="248"/>
    </location>
</feature>
<evidence type="ECO:0000256" key="4">
    <source>
        <dbReference type="ARBA" id="ARBA00022989"/>
    </source>
</evidence>
<dbReference type="RefSeq" id="WP_105960288.1">
    <property type="nucleotide sequence ID" value="NZ_PVNS01000017.1"/>
</dbReference>
<evidence type="ECO:0000256" key="3">
    <source>
        <dbReference type="ARBA" id="ARBA00022692"/>
    </source>
</evidence>
<comment type="caution">
    <text evidence="7">The sequence shown here is derived from an EMBL/GenBank/DDBJ whole genome shotgun (WGS) entry which is preliminary data.</text>
</comment>
<feature type="transmembrane region" description="Helical" evidence="6">
    <location>
        <begin position="86"/>
        <end position="108"/>
    </location>
</feature>
<dbReference type="PANTHER" id="PTHR30250">
    <property type="entry name" value="PST FAMILY PREDICTED COLANIC ACID TRANSPORTER"/>
    <property type="match status" value="1"/>
</dbReference>
<dbReference type="GO" id="GO:0005886">
    <property type="term" value="C:plasma membrane"/>
    <property type="evidence" value="ECO:0007669"/>
    <property type="project" value="UniProtKB-SubCell"/>
</dbReference>
<evidence type="ECO:0000256" key="6">
    <source>
        <dbReference type="SAM" id="Phobius"/>
    </source>
</evidence>
<feature type="transmembrane region" description="Helical" evidence="6">
    <location>
        <begin position="183"/>
        <end position="201"/>
    </location>
</feature>
<keyword evidence="3 6" id="KW-0812">Transmembrane</keyword>
<dbReference type="OrthoDB" id="9775950at2"/>
<reference evidence="7 8" key="1">
    <citation type="submission" date="2018-03" db="EMBL/GenBank/DDBJ databases">
        <title>Bacillus urumqiensis sp. nov., a moderately haloalkaliphilic bacterium isolated from a salt lake.</title>
        <authorList>
            <person name="Zhao B."/>
            <person name="Liao Z."/>
        </authorList>
    </citation>
    <scope>NUCLEOTIDE SEQUENCE [LARGE SCALE GENOMIC DNA]</scope>
    <source>
        <strain evidence="7 8">BZ-SZ-XJ18</strain>
    </source>
</reference>
<feature type="transmembrane region" description="Helical" evidence="6">
    <location>
        <begin position="375"/>
        <end position="395"/>
    </location>
</feature>
<feature type="transmembrane region" description="Helical" evidence="6">
    <location>
        <begin position="349"/>
        <end position="368"/>
    </location>
</feature>
<dbReference type="AlphaFoldDB" id="A0A2P6MDR0"/>
<feature type="transmembrane region" description="Helical" evidence="6">
    <location>
        <begin position="463"/>
        <end position="484"/>
    </location>
</feature>
<feature type="transmembrane region" description="Helical" evidence="6">
    <location>
        <begin position="436"/>
        <end position="457"/>
    </location>
</feature>
<evidence type="ECO:0000256" key="5">
    <source>
        <dbReference type="ARBA" id="ARBA00023136"/>
    </source>
</evidence>
<evidence type="ECO:0000256" key="1">
    <source>
        <dbReference type="ARBA" id="ARBA00004651"/>
    </source>
</evidence>
<dbReference type="Pfam" id="PF01943">
    <property type="entry name" value="Polysacc_synt"/>
    <property type="match status" value="1"/>
</dbReference>